<dbReference type="OrthoDB" id="9801098at2"/>
<sequence>MNICVFGSAKEFNSSIMAEARKLGRLIGSMGYGLTYGGFGEGLLSEVAKGVKEYGGYITAVAPQTPRLNNPLFQEIDELILSDDKRKRKELQEKNSDMFVVLPTGIGVLDELFEILVLKSYGELKQRIVIVNIKNMYDNLKVLLQDMDAIEYCDFVDSVDRIFMNDKSQMIN</sequence>
<dbReference type="SUPFAM" id="SSF102405">
    <property type="entry name" value="MCP/YpsA-like"/>
    <property type="match status" value="1"/>
</dbReference>
<dbReference type="GO" id="GO:0005829">
    <property type="term" value="C:cytosol"/>
    <property type="evidence" value="ECO:0007669"/>
    <property type="project" value="TreeGrafter"/>
</dbReference>
<dbReference type="InterPro" id="IPR031100">
    <property type="entry name" value="LOG_fam"/>
</dbReference>
<dbReference type="Pfam" id="PF03641">
    <property type="entry name" value="Lysine_decarbox"/>
    <property type="match status" value="1"/>
</dbReference>
<dbReference type="Gene3D" id="3.40.50.450">
    <property type="match status" value="1"/>
</dbReference>
<comment type="similarity">
    <text evidence="1">Belongs to the LOG family.</text>
</comment>
<keyword evidence="3" id="KW-1185">Reference proteome</keyword>
<protein>
    <submittedName>
        <fullName evidence="2">Cytokinin riboside 5'-monophosphate phosphoribohydrolase</fullName>
        <ecNumber evidence="2">3.2.2.-</ecNumber>
    </submittedName>
</protein>
<dbReference type="GO" id="GO:0009691">
    <property type="term" value="P:cytokinin biosynthetic process"/>
    <property type="evidence" value="ECO:0007669"/>
    <property type="project" value="TreeGrafter"/>
</dbReference>
<accession>A0A2K9P4Z4</accession>
<dbReference type="RefSeq" id="WP_102366453.1">
    <property type="nucleotide sequence ID" value="NZ_CP020991.1"/>
</dbReference>
<organism evidence="2 3">
    <name type="scientific">Monoglobus pectinilyticus</name>
    <dbReference type="NCBI Taxonomy" id="1981510"/>
    <lineage>
        <taxon>Bacteria</taxon>
        <taxon>Bacillati</taxon>
        <taxon>Bacillota</taxon>
        <taxon>Clostridia</taxon>
        <taxon>Monoglobales</taxon>
        <taxon>Monoglobaceae</taxon>
        <taxon>Monoglobus</taxon>
    </lineage>
</organism>
<dbReference type="EC" id="3.2.2.-" evidence="2"/>
<dbReference type="KEGG" id="mpec:B9O19_02182"/>
<dbReference type="GO" id="GO:0016799">
    <property type="term" value="F:hydrolase activity, hydrolyzing N-glycosyl compounds"/>
    <property type="evidence" value="ECO:0007669"/>
    <property type="project" value="TreeGrafter"/>
</dbReference>
<dbReference type="AlphaFoldDB" id="A0A2K9P4Z4"/>
<name>A0A2K9P4Z4_9FIRM</name>
<keyword evidence="2" id="KW-0378">Hydrolase</keyword>
<reference evidence="2 3" key="1">
    <citation type="submission" date="2017-04" db="EMBL/GenBank/DDBJ databases">
        <title>Monoglobus pectinilyticus 14 draft genome.</title>
        <authorList>
            <person name="Kim C."/>
            <person name="Rosendale D.I."/>
            <person name="Kelly W.J."/>
            <person name="Tannock G.W."/>
            <person name="Patchett M.L."/>
            <person name="Jordens J.Z."/>
        </authorList>
    </citation>
    <scope>NUCLEOTIDE SEQUENCE [LARGE SCALE GENOMIC DNA]</scope>
    <source>
        <strain evidence="2 3">14</strain>
    </source>
</reference>
<evidence type="ECO:0000313" key="3">
    <source>
        <dbReference type="Proteomes" id="UP000235589"/>
    </source>
</evidence>
<evidence type="ECO:0000313" key="2">
    <source>
        <dbReference type="EMBL" id="AUO20324.1"/>
    </source>
</evidence>
<dbReference type="PANTHER" id="PTHR31223:SF70">
    <property type="entry name" value="LOG FAMILY PROTEIN YJL055W"/>
    <property type="match status" value="1"/>
</dbReference>
<gene>
    <name evidence="2" type="primary">log</name>
    <name evidence="2" type="ORF">B9O19_02182</name>
</gene>
<dbReference type="Proteomes" id="UP000235589">
    <property type="component" value="Chromosome"/>
</dbReference>
<dbReference type="EMBL" id="CP020991">
    <property type="protein sequence ID" value="AUO20324.1"/>
    <property type="molecule type" value="Genomic_DNA"/>
</dbReference>
<proteinExistence type="inferred from homology"/>
<evidence type="ECO:0000256" key="1">
    <source>
        <dbReference type="ARBA" id="ARBA00006763"/>
    </source>
</evidence>
<dbReference type="PANTHER" id="PTHR31223">
    <property type="entry name" value="LOG FAMILY PROTEIN YJL055W"/>
    <property type="match status" value="1"/>
</dbReference>
<keyword evidence="2" id="KW-0326">Glycosidase</keyword>
<dbReference type="GeneID" id="98063554"/>